<sequence>MIPYRLTSGNWSIAWGTPLDLKARISNPLPHRNNEYLHAVEELPDLWEWELPEGVYRAKDIVHEAGIILAAIGIQLGDAANSKALLDNLQSSLATAGREAVLPLEQLKTEHEDDSRSELSDQAKRIGETIANWAREEERQASALKRYGERTLRRLTMRSRCDQHLWTPDVVHLLTGPSGSPAVMQLFNEYLHQLILLRDALLPFENWEEVPIERKGTDRERGLRWLEEARNEFLAVLLTRKIPHKAIVRYAQRVLSPELSAAGYGFQYRLGTILPASIGRPIATASKALLRWHPVWTYKAGMTDFPEPATFDYALDDYYAAQRSALESAPSERTGSSSSPPSLAAIREAGLVPVSTDSGRVQLQLILLTPERQYAVDLGQALRGHRYLYRPRRENPDAEQPDSSGGEPDLPVYEADSILVLPGLVTVGAGVHSVAAYGNPLVQWALLGKLYPENVVASEGAAGSALGSARESGKGFGAKFLLDGAVRGTD</sequence>
<evidence type="ECO:0000256" key="1">
    <source>
        <dbReference type="SAM" id="MobiDB-lite"/>
    </source>
</evidence>
<reference evidence="2 3" key="1">
    <citation type="submission" date="2015-03" db="EMBL/GenBank/DDBJ databases">
        <authorList>
            <person name="Abdul Halim M."/>
        </authorList>
    </citation>
    <scope>NUCLEOTIDE SEQUENCE [LARGE SCALE GENOMIC DNA]</scope>
    <source>
        <strain evidence="2 3">ATCC 35681</strain>
    </source>
</reference>
<evidence type="ECO:0000313" key="3">
    <source>
        <dbReference type="Proteomes" id="UP000034189"/>
    </source>
</evidence>
<protein>
    <submittedName>
        <fullName evidence="2">Uncharacterized protein</fullName>
    </submittedName>
</protein>
<dbReference type="Proteomes" id="UP000034189">
    <property type="component" value="Chromosome"/>
</dbReference>
<dbReference type="OrthoDB" id="2959244at2"/>
<evidence type="ECO:0000313" key="2">
    <source>
        <dbReference type="EMBL" id="AKG33959.1"/>
    </source>
</evidence>
<organism evidence="2 3">
    <name type="scientific">Paenibacillus durus ATCC 35681</name>
    <dbReference type="NCBI Taxonomy" id="1333534"/>
    <lineage>
        <taxon>Bacteria</taxon>
        <taxon>Bacillati</taxon>
        <taxon>Bacillota</taxon>
        <taxon>Bacilli</taxon>
        <taxon>Bacillales</taxon>
        <taxon>Paenibacillaceae</taxon>
        <taxon>Paenibacillus</taxon>
    </lineage>
</organism>
<dbReference type="PATRIC" id="fig|1333534.5.peg.1023"/>
<dbReference type="EMBL" id="CP011114">
    <property type="protein sequence ID" value="AKG33959.1"/>
    <property type="molecule type" value="Genomic_DNA"/>
</dbReference>
<dbReference type="HOGENOM" id="CLU_020986_0_0_9"/>
<feature type="region of interest" description="Disordered" evidence="1">
    <location>
        <begin position="389"/>
        <end position="409"/>
    </location>
</feature>
<name>A0A0F7F8B4_PAEDU</name>
<dbReference type="AlphaFoldDB" id="A0A0F7F8B4"/>
<dbReference type="RefSeq" id="WP_025697999.1">
    <property type="nucleotide sequence ID" value="NZ_ASQQ01000555.1"/>
</dbReference>
<gene>
    <name evidence="2" type="ORF">VK70_04675</name>
</gene>
<accession>A0A0F7F8B4</accession>
<reference evidence="2 3" key="2">
    <citation type="journal article" date="2016" name="Genome Announc.">
        <title>Genome Sequence of a Gram-Positive Diazotroph, Paenibacillus durus Type Strain ATCC 35681.</title>
        <authorList>
            <person name="Halim M.A."/>
            <person name="Rahman A.Y."/>
            <person name="Sim K.S."/>
            <person name="Yam H.C."/>
            <person name="Rahim A.A."/>
            <person name="Ghazali A.H."/>
            <person name="Najimudin N."/>
        </authorList>
    </citation>
    <scope>NUCLEOTIDE SEQUENCE [LARGE SCALE GENOMIC DNA]</scope>
    <source>
        <strain evidence="2 3">ATCC 35681</strain>
    </source>
</reference>
<proteinExistence type="predicted"/>